<dbReference type="EMBL" id="JAHQIW010000705">
    <property type="protein sequence ID" value="KAJ1349626.1"/>
    <property type="molecule type" value="Genomic_DNA"/>
</dbReference>
<comment type="caution">
    <text evidence="1">The sequence shown here is derived from an EMBL/GenBank/DDBJ whole genome shotgun (WGS) entry which is preliminary data.</text>
</comment>
<evidence type="ECO:0000313" key="1">
    <source>
        <dbReference type="EMBL" id="KAJ1349626.1"/>
    </source>
</evidence>
<dbReference type="AlphaFoldDB" id="A0AAD5MI42"/>
<name>A0AAD5MI42_PARTN</name>
<proteinExistence type="predicted"/>
<keyword evidence="2" id="KW-1185">Reference proteome</keyword>
<dbReference type="Proteomes" id="UP001196413">
    <property type="component" value="Unassembled WGS sequence"/>
</dbReference>
<sequence length="94" mass="10041">MPQNCIIVGNAVTGICPKVEPDPNDKKCTMKKNVAVGISDEHLKITGTLSTTNVVMANWSKANWQNVLNRAIRILASGPYGLHFFSATATVGGN</sequence>
<gene>
    <name evidence="1" type="ORF">KIN20_005220</name>
</gene>
<organism evidence="1 2">
    <name type="scientific">Parelaphostrongylus tenuis</name>
    <name type="common">Meningeal worm</name>
    <dbReference type="NCBI Taxonomy" id="148309"/>
    <lineage>
        <taxon>Eukaryota</taxon>
        <taxon>Metazoa</taxon>
        <taxon>Ecdysozoa</taxon>
        <taxon>Nematoda</taxon>
        <taxon>Chromadorea</taxon>
        <taxon>Rhabditida</taxon>
        <taxon>Rhabditina</taxon>
        <taxon>Rhabditomorpha</taxon>
        <taxon>Strongyloidea</taxon>
        <taxon>Metastrongylidae</taxon>
        <taxon>Parelaphostrongylus</taxon>
    </lineage>
</organism>
<reference evidence="1" key="1">
    <citation type="submission" date="2021-06" db="EMBL/GenBank/DDBJ databases">
        <title>Parelaphostrongylus tenuis whole genome reference sequence.</title>
        <authorList>
            <person name="Garwood T.J."/>
            <person name="Larsen P.A."/>
            <person name="Fountain-Jones N.M."/>
            <person name="Garbe J.R."/>
            <person name="Macchietto M.G."/>
            <person name="Kania S.A."/>
            <person name="Gerhold R.W."/>
            <person name="Richards J.E."/>
            <person name="Wolf T.M."/>
        </authorList>
    </citation>
    <scope>NUCLEOTIDE SEQUENCE</scope>
    <source>
        <strain evidence="1">MNPRO001-30</strain>
        <tissue evidence="1">Meninges</tissue>
    </source>
</reference>
<evidence type="ECO:0000313" key="2">
    <source>
        <dbReference type="Proteomes" id="UP001196413"/>
    </source>
</evidence>
<protein>
    <submittedName>
        <fullName evidence="1">Uncharacterized protein</fullName>
    </submittedName>
</protein>
<accession>A0AAD5MI42</accession>